<feature type="compositionally biased region" description="Basic and acidic residues" evidence="1">
    <location>
        <begin position="61"/>
        <end position="83"/>
    </location>
</feature>
<accession>A0AAN8PPG6</accession>
<sequence length="128" mass="15250">MYDNNEQDIWLKKQFSDKWNSAGPHLIRLKTFKRRIKRLSRNGFVKDGIVYIQQFAAEKRDVRQEGKKTVVPNEDGKQHEKQRGGMHQKLYLQSQRRRKKNNRHSNDSKGTGTRQEFDHKSDELRGRG</sequence>
<dbReference type="EMBL" id="JAWJWE010000036">
    <property type="protein sequence ID" value="KAK6629697.1"/>
    <property type="molecule type" value="Genomic_DNA"/>
</dbReference>
<dbReference type="Proteomes" id="UP001372834">
    <property type="component" value="Unassembled WGS sequence"/>
</dbReference>
<evidence type="ECO:0000256" key="1">
    <source>
        <dbReference type="SAM" id="MobiDB-lite"/>
    </source>
</evidence>
<gene>
    <name evidence="2" type="ORF">RUM43_003515</name>
</gene>
<dbReference type="AlphaFoldDB" id="A0AAN8PPG6"/>
<evidence type="ECO:0000313" key="3">
    <source>
        <dbReference type="Proteomes" id="UP001372834"/>
    </source>
</evidence>
<organism evidence="2 3">
    <name type="scientific">Polyplax serrata</name>
    <name type="common">Common mouse louse</name>
    <dbReference type="NCBI Taxonomy" id="468196"/>
    <lineage>
        <taxon>Eukaryota</taxon>
        <taxon>Metazoa</taxon>
        <taxon>Ecdysozoa</taxon>
        <taxon>Arthropoda</taxon>
        <taxon>Hexapoda</taxon>
        <taxon>Insecta</taxon>
        <taxon>Pterygota</taxon>
        <taxon>Neoptera</taxon>
        <taxon>Paraneoptera</taxon>
        <taxon>Psocodea</taxon>
        <taxon>Troctomorpha</taxon>
        <taxon>Phthiraptera</taxon>
        <taxon>Anoplura</taxon>
        <taxon>Polyplacidae</taxon>
        <taxon>Polyplax</taxon>
    </lineage>
</organism>
<protein>
    <submittedName>
        <fullName evidence="2">Uncharacterized protein</fullName>
    </submittedName>
</protein>
<comment type="caution">
    <text evidence="2">The sequence shown here is derived from an EMBL/GenBank/DDBJ whole genome shotgun (WGS) entry which is preliminary data.</text>
</comment>
<feature type="region of interest" description="Disordered" evidence="1">
    <location>
        <begin position="61"/>
        <end position="128"/>
    </location>
</feature>
<proteinExistence type="predicted"/>
<reference evidence="2 3" key="1">
    <citation type="submission" date="2023-10" db="EMBL/GenBank/DDBJ databases">
        <title>Genomes of two closely related lineages of the louse Polyplax serrata with different host specificities.</title>
        <authorList>
            <person name="Martinu J."/>
            <person name="Tarabai H."/>
            <person name="Stefka J."/>
            <person name="Hypsa V."/>
        </authorList>
    </citation>
    <scope>NUCLEOTIDE SEQUENCE [LARGE SCALE GENOMIC DNA]</scope>
    <source>
        <strain evidence="2">HR10_N</strain>
    </source>
</reference>
<feature type="compositionally biased region" description="Basic and acidic residues" evidence="1">
    <location>
        <begin position="115"/>
        <end position="128"/>
    </location>
</feature>
<evidence type="ECO:0000313" key="2">
    <source>
        <dbReference type="EMBL" id="KAK6629697.1"/>
    </source>
</evidence>
<name>A0AAN8PPG6_POLSC</name>